<accession>W9WFD1</accession>
<comment type="caution">
    <text evidence="9">The sequence shown here is derived from an EMBL/GenBank/DDBJ whole genome shotgun (WGS) entry which is preliminary data.</text>
</comment>
<reference evidence="9 10" key="1">
    <citation type="submission" date="2013-03" db="EMBL/GenBank/DDBJ databases">
        <title>The Genome Sequence of Cladophialophora psammophila CBS 110553.</title>
        <authorList>
            <consortium name="The Broad Institute Genomics Platform"/>
            <person name="Cuomo C."/>
            <person name="de Hoog S."/>
            <person name="Gorbushina A."/>
            <person name="Walker B."/>
            <person name="Young S.K."/>
            <person name="Zeng Q."/>
            <person name="Gargeya S."/>
            <person name="Fitzgerald M."/>
            <person name="Haas B."/>
            <person name="Abouelleil A."/>
            <person name="Allen A.W."/>
            <person name="Alvarado L."/>
            <person name="Arachchi H.M."/>
            <person name="Berlin A.M."/>
            <person name="Chapman S.B."/>
            <person name="Gainer-Dewar J."/>
            <person name="Goldberg J."/>
            <person name="Griggs A."/>
            <person name="Gujja S."/>
            <person name="Hansen M."/>
            <person name="Howarth C."/>
            <person name="Imamovic A."/>
            <person name="Ireland A."/>
            <person name="Larimer J."/>
            <person name="McCowan C."/>
            <person name="Murphy C."/>
            <person name="Pearson M."/>
            <person name="Poon T.W."/>
            <person name="Priest M."/>
            <person name="Roberts A."/>
            <person name="Saif S."/>
            <person name="Shea T."/>
            <person name="Sisk P."/>
            <person name="Sykes S."/>
            <person name="Wortman J."/>
            <person name="Nusbaum C."/>
            <person name="Birren B."/>
        </authorList>
    </citation>
    <scope>NUCLEOTIDE SEQUENCE [LARGE SCALE GENOMIC DNA]</scope>
    <source>
        <strain evidence="9 10">CBS 110553</strain>
    </source>
</reference>
<organism evidence="9 10">
    <name type="scientific">Cladophialophora psammophila CBS 110553</name>
    <dbReference type="NCBI Taxonomy" id="1182543"/>
    <lineage>
        <taxon>Eukaryota</taxon>
        <taxon>Fungi</taxon>
        <taxon>Dikarya</taxon>
        <taxon>Ascomycota</taxon>
        <taxon>Pezizomycotina</taxon>
        <taxon>Eurotiomycetes</taxon>
        <taxon>Chaetothyriomycetidae</taxon>
        <taxon>Chaetothyriales</taxon>
        <taxon>Herpotrichiellaceae</taxon>
        <taxon>Cladophialophora</taxon>
    </lineage>
</organism>
<dbReference type="GO" id="GO:0030170">
    <property type="term" value="F:pyridoxal phosphate binding"/>
    <property type="evidence" value="ECO:0007669"/>
    <property type="project" value="InterPro"/>
</dbReference>
<dbReference type="InterPro" id="IPR050087">
    <property type="entry name" value="AON_synthase_class-II"/>
</dbReference>
<dbReference type="RefSeq" id="XP_007748780.1">
    <property type="nucleotide sequence ID" value="XM_007750590.1"/>
</dbReference>
<keyword evidence="10" id="KW-1185">Reference proteome</keyword>
<comment type="cofactor">
    <cofactor evidence="1">
        <name>pyridoxal 5'-phosphate</name>
        <dbReference type="ChEBI" id="CHEBI:597326"/>
    </cofactor>
</comment>
<dbReference type="InterPro" id="IPR001917">
    <property type="entry name" value="Aminotrans_II_pyridoxalP_BS"/>
</dbReference>
<dbReference type="eggNOG" id="KOG1357">
    <property type="taxonomic scope" value="Eukaryota"/>
</dbReference>
<dbReference type="SUPFAM" id="SSF53383">
    <property type="entry name" value="PLP-dependent transferases"/>
    <property type="match status" value="2"/>
</dbReference>
<evidence type="ECO:0000313" key="10">
    <source>
        <dbReference type="Proteomes" id="UP000019471"/>
    </source>
</evidence>
<dbReference type="InterPro" id="IPR015424">
    <property type="entry name" value="PyrdxlP-dep_Trfase"/>
</dbReference>
<comment type="similarity">
    <text evidence="2">Belongs to the class-II pyridoxal-phosphate-dependent aminotransferase family.</text>
</comment>
<evidence type="ECO:0000313" key="9">
    <source>
        <dbReference type="EMBL" id="EXJ66817.1"/>
    </source>
</evidence>
<dbReference type="Pfam" id="PF00155">
    <property type="entry name" value="Aminotran_1_2"/>
    <property type="match status" value="1"/>
</dbReference>
<dbReference type="InterPro" id="IPR004839">
    <property type="entry name" value="Aminotransferase_I/II_large"/>
</dbReference>
<dbReference type="PANTHER" id="PTHR13693:SF3">
    <property type="entry name" value="LD36009P"/>
    <property type="match status" value="1"/>
</dbReference>
<keyword evidence="5" id="KW-0663">Pyridoxal phosphate</keyword>
<proteinExistence type="inferred from homology"/>
<dbReference type="STRING" id="1182543.W9WFD1"/>
<evidence type="ECO:0000259" key="8">
    <source>
        <dbReference type="Pfam" id="PF00155"/>
    </source>
</evidence>
<dbReference type="Gene3D" id="3.90.1150.10">
    <property type="entry name" value="Aspartate Aminotransferase, domain 1"/>
    <property type="match status" value="1"/>
</dbReference>
<name>W9WFD1_9EURO</name>
<dbReference type="OrthoDB" id="65434at2759"/>
<evidence type="ECO:0000256" key="1">
    <source>
        <dbReference type="ARBA" id="ARBA00001933"/>
    </source>
</evidence>
<keyword evidence="4" id="KW-0808">Transferase</keyword>
<dbReference type="EMBL" id="AMGX01000018">
    <property type="protein sequence ID" value="EXJ66817.1"/>
    <property type="molecule type" value="Genomic_DNA"/>
</dbReference>
<dbReference type="AlphaFoldDB" id="W9WFD1"/>
<dbReference type="GeneID" id="19194707"/>
<dbReference type="Gene3D" id="3.40.640.10">
    <property type="entry name" value="Type I PLP-dependent aspartate aminotransferase-like (Major domain)"/>
    <property type="match status" value="2"/>
</dbReference>
<feature type="domain" description="Aminotransferase class I/classII large" evidence="8">
    <location>
        <begin position="184"/>
        <end position="480"/>
    </location>
</feature>
<comment type="catalytic activity">
    <reaction evidence="6">
        <text>L-serine + hexadecanoyl-CoA + H(+) = 3-oxosphinganine + CO2 + CoA</text>
        <dbReference type="Rhea" id="RHEA:14761"/>
        <dbReference type="ChEBI" id="CHEBI:15378"/>
        <dbReference type="ChEBI" id="CHEBI:16526"/>
        <dbReference type="ChEBI" id="CHEBI:33384"/>
        <dbReference type="ChEBI" id="CHEBI:57287"/>
        <dbReference type="ChEBI" id="CHEBI:57379"/>
        <dbReference type="ChEBI" id="CHEBI:58299"/>
        <dbReference type="EC" id="2.3.1.50"/>
    </reaction>
</comment>
<dbReference type="PANTHER" id="PTHR13693">
    <property type="entry name" value="CLASS II AMINOTRANSFERASE/8-AMINO-7-OXONONANOATE SYNTHASE"/>
    <property type="match status" value="1"/>
</dbReference>
<dbReference type="InterPro" id="IPR015421">
    <property type="entry name" value="PyrdxlP-dep_Trfase_major"/>
</dbReference>
<protein>
    <recommendedName>
        <fullName evidence="3">serine C-palmitoyltransferase</fullName>
        <ecNumber evidence="3">2.3.1.50</ecNumber>
    </recommendedName>
</protein>
<evidence type="ECO:0000256" key="3">
    <source>
        <dbReference type="ARBA" id="ARBA00013220"/>
    </source>
</evidence>
<gene>
    <name evidence="9" type="ORF">A1O5_10012</name>
</gene>
<dbReference type="EC" id="2.3.1.50" evidence="3"/>
<evidence type="ECO:0000256" key="2">
    <source>
        <dbReference type="ARBA" id="ARBA00008392"/>
    </source>
</evidence>
<dbReference type="Proteomes" id="UP000019471">
    <property type="component" value="Unassembled WGS sequence"/>
</dbReference>
<dbReference type="PROSITE" id="PS00599">
    <property type="entry name" value="AA_TRANSFER_CLASS_2"/>
    <property type="match status" value="1"/>
</dbReference>
<feature type="region of interest" description="Disordered" evidence="7">
    <location>
        <begin position="714"/>
        <end position="734"/>
    </location>
</feature>
<dbReference type="InterPro" id="IPR015422">
    <property type="entry name" value="PyrdxlP-dep_Trfase_small"/>
</dbReference>
<dbReference type="GO" id="GO:0016740">
    <property type="term" value="F:transferase activity"/>
    <property type="evidence" value="ECO:0007669"/>
    <property type="project" value="UniProtKB-KW"/>
</dbReference>
<evidence type="ECO:0000256" key="4">
    <source>
        <dbReference type="ARBA" id="ARBA00022679"/>
    </source>
</evidence>
<sequence>MDFKSQAGAMSFLEPQKARDEPMIICIHETDSISSADTSKTNTKEFQSLEHDVYQPPTAKVWSKLAESVRLAYTRAKVSLQYRDQDQKPISVAGKFNHCYVYPLDNQSGKNERILLGRWAPKLEVRDGRGTRQTVIQAASHNYAGFYNLTKDAEALQHLALEKLPVADSIVVRSLESAMRDGFAQFFSADFCYTTGTGYGSNVLAFSAILNEDWLVMFDDKCHNSMHVAAYLSHAGLVKKFPHGNFESMEATLSEYKDRYANILVAIEGFYSMDGTVPALDTIARLKQKYKFTLLADEAHSLMCLGRNGRGCIEAWNEQHPDQPVRSDLFDLRTGTLSKSVGAIGGIVSGKPRFASAVLKRRDEMLACGVDPVPTSSIVQTLNVLGQPTLLRRHLGRLTAAATFVREELHRAGVHVYGNAISPILPVYAGRPSMAAKMSYALRKAGLLATPVSTPAVPFWESRVRICLSADHDNDAVNGLILAVVKATQNIGLIGNTKFEPKLFNYPDELATEQERTEAVQTADRIRQLMHQDITASTGTTYDNAILAAGHAARNRYGLGSGGARWITGTSELHVQVEKLAARLTGTPEALTYPDSFIGLMSTVAALSRPVTGFKNHVFFVPESAPQAVWDGFRVASKKGAPKIQQYSNADSSLLDHVRSCDQATYITTFVDTAIERRRDGMNGQRGLLETIQRARGVSGMTILMHDSAGAGSLWRKDGQSPVSAPSTSTSSSTSEFRDHQLLIYGSFYTAFGLPGAYLAGSPVLLKELRYTSRGYMFTTSQQPFIMGMVAAELQRVMGIECS</sequence>
<evidence type="ECO:0000256" key="5">
    <source>
        <dbReference type="ARBA" id="ARBA00022898"/>
    </source>
</evidence>
<evidence type="ECO:0000256" key="7">
    <source>
        <dbReference type="SAM" id="MobiDB-lite"/>
    </source>
</evidence>
<evidence type="ECO:0000256" key="6">
    <source>
        <dbReference type="ARBA" id="ARBA00048528"/>
    </source>
</evidence>
<dbReference type="HOGENOM" id="CLU_349493_0_0_1"/>